<evidence type="ECO:0000256" key="1">
    <source>
        <dbReference type="ARBA" id="ARBA00001968"/>
    </source>
</evidence>
<comment type="catalytic activity">
    <reaction evidence="4">
        <text>dTTP + H2O = dTMP + diphosphate + H(+)</text>
        <dbReference type="Rhea" id="RHEA:28534"/>
        <dbReference type="ChEBI" id="CHEBI:15377"/>
        <dbReference type="ChEBI" id="CHEBI:15378"/>
        <dbReference type="ChEBI" id="CHEBI:33019"/>
        <dbReference type="ChEBI" id="CHEBI:37568"/>
        <dbReference type="ChEBI" id="CHEBI:63528"/>
        <dbReference type="EC" id="3.6.1.9"/>
    </reaction>
</comment>
<dbReference type="NCBIfam" id="TIGR00172">
    <property type="entry name" value="maf"/>
    <property type="match status" value="1"/>
</dbReference>
<feature type="site" description="Important for substrate specificity" evidence="4">
    <location>
        <position position="78"/>
    </location>
</feature>
<feature type="site" description="Important for substrate specificity" evidence="4">
    <location>
        <position position="160"/>
    </location>
</feature>
<comment type="caution">
    <text evidence="4">Lacks conserved residue(s) required for the propagation of feature annotation.</text>
</comment>
<comment type="catalytic activity">
    <reaction evidence="4">
        <text>UTP + H2O = UMP + diphosphate + H(+)</text>
        <dbReference type="Rhea" id="RHEA:29395"/>
        <dbReference type="ChEBI" id="CHEBI:15377"/>
        <dbReference type="ChEBI" id="CHEBI:15378"/>
        <dbReference type="ChEBI" id="CHEBI:33019"/>
        <dbReference type="ChEBI" id="CHEBI:46398"/>
        <dbReference type="ChEBI" id="CHEBI:57865"/>
        <dbReference type="EC" id="3.6.1.9"/>
    </reaction>
</comment>
<keyword evidence="4" id="KW-0963">Cytoplasm</keyword>
<dbReference type="GO" id="GO:0005737">
    <property type="term" value="C:cytoplasm"/>
    <property type="evidence" value="ECO:0007669"/>
    <property type="project" value="UniProtKB-SubCell"/>
</dbReference>
<comment type="function">
    <text evidence="4">Nucleoside triphosphate pyrophosphatase that hydrolyzes dTTP and UTP. May have a dual role in cell division arrest and in preventing the incorporation of modified nucleotides into cellular nucleic acids.</text>
</comment>
<name>A0A926JTF1_9FLAO</name>
<dbReference type="InterPro" id="IPR029001">
    <property type="entry name" value="ITPase-like_fam"/>
</dbReference>
<feature type="site" description="Important for substrate specificity" evidence="4">
    <location>
        <position position="19"/>
    </location>
</feature>
<dbReference type="InterPro" id="IPR003697">
    <property type="entry name" value="Maf-like"/>
</dbReference>
<keyword evidence="2 4" id="KW-0378">Hydrolase</keyword>
<gene>
    <name evidence="5" type="primary">maf</name>
    <name evidence="5" type="ORF">IBL28_13455</name>
</gene>
<organism evidence="5 6">
    <name type="scientific">Sinomicrobium weinanense</name>
    <dbReference type="NCBI Taxonomy" id="2842200"/>
    <lineage>
        <taxon>Bacteria</taxon>
        <taxon>Pseudomonadati</taxon>
        <taxon>Bacteroidota</taxon>
        <taxon>Flavobacteriia</taxon>
        <taxon>Flavobacteriales</taxon>
        <taxon>Flavobacteriaceae</taxon>
        <taxon>Sinomicrobium</taxon>
    </lineage>
</organism>
<evidence type="ECO:0000313" key="5">
    <source>
        <dbReference type="EMBL" id="MBC9796979.1"/>
    </source>
</evidence>
<comment type="cofactor">
    <cofactor evidence="1 4">
        <name>a divalent metal cation</name>
        <dbReference type="ChEBI" id="CHEBI:60240"/>
    </cofactor>
</comment>
<dbReference type="Proteomes" id="UP000653730">
    <property type="component" value="Unassembled WGS sequence"/>
</dbReference>
<dbReference type="GO" id="GO:0047429">
    <property type="term" value="F:nucleoside triphosphate diphosphatase activity"/>
    <property type="evidence" value="ECO:0007669"/>
    <property type="project" value="UniProtKB-EC"/>
</dbReference>
<comment type="subcellular location">
    <subcellularLocation>
        <location evidence="4">Cytoplasm</location>
    </subcellularLocation>
</comment>
<dbReference type="PANTHER" id="PTHR43213:SF5">
    <property type="entry name" value="BIFUNCTIONAL DTTP_UTP PYROPHOSPHATASE_METHYLTRANSFERASE PROTEIN-RELATED"/>
    <property type="match status" value="1"/>
</dbReference>
<dbReference type="AlphaFoldDB" id="A0A926JTF1"/>
<proteinExistence type="inferred from homology"/>
<dbReference type="PANTHER" id="PTHR43213">
    <property type="entry name" value="BIFUNCTIONAL DTTP/UTP PYROPHOSPHATASE/METHYLTRANSFERASE PROTEIN-RELATED"/>
    <property type="match status" value="1"/>
</dbReference>
<evidence type="ECO:0000256" key="3">
    <source>
        <dbReference type="ARBA" id="ARBA00023080"/>
    </source>
</evidence>
<dbReference type="EMBL" id="JACVDC010000042">
    <property type="protein sequence ID" value="MBC9796979.1"/>
    <property type="molecule type" value="Genomic_DNA"/>
</dbReference>
<keyword evidence="3 4" id="KW-0546">Nucleotide metabolism</keyword>
<keyword evidence="6" id="KW-1185">Reference proteome</keyword>
<protein>
    <recommendedName>
        <fullName evidence="4">dTTP/UTP pyrophosphatase</fullName>
        <shortName evidence="4">dTTPase/UTPase</shortName>
        <ecNumber evidence="4">3.6.1.9</ecNumber>
    </recommendedName>
    <alternativeName>
        <fullName evidence="4">Nucleoside triphosphate pyrophosphatase</fullName>
    </alternativeName>
    <alternativeName>
        <fullName evidence="4">Nucleotide pyrophosphatase</fullName>
        <shortName evidence="4">Nucleotide PPase</shortName>
    </alternativeName>
</protein>
<sequence length="198" mass="22868">MLQETLKNYNIILASGSPRRHQFFRELGIDFEIRLKNVEEIYPERLRGSDIPDYLAQLKALPFREELQEKDILITSDTIVWHREKALGKPKNREEAVEMIKTLSNDSHEVITSICFTTPHLQKTVNATTKVFFNSLTNGEITHYIDRFKPFDKAGAYGIQEWIGLVGIRKIEGSYFNVVGLPVHLMYNTLKGLIEENT</sequence>
<feature type="active site" description="Proton acceptor" evidence="4">
    <location>
        <position position="77"/>
    </location>
</feature>
<dbReference type="EC" id="3.6.1.9" evidence="4"/>
<reference evidence="5 6" key="1">
    <citation type="submission" date="2020-09" db="EMBL/GenBank/DDBJ databases">
        <title>Sinomicrobium weinanense sp. nov., a halophilic bacteria isolated from saline-alkali soil.</title>
        <authorList>
            <person name="Wu P."/>
            <person name="Ren H."/>
            <person name="Mei Y."/>
            <person name="Liang Y."/>
            <person name="Chen Z."/>
        </authorList>
    </citation>
    <scope>NUCLEOTIDE SEQUENCE [LARGE SCALE GENOMIC DNA]</scope>
    <source>
        <strain evidence="5 6">FJxs</strain>
    </source>
</reference>
<comment type="caution">
    <text evidence="5">The sequence shown here is derived from an EMBL/GenBank/DDBJ whole genome shotgun (WGS) entry which is preliminary data.</text>
</comment>
<dbReference type="SUPFAM" id="SSF52972">
    <property type="entry name" value="ITPase-like"/>
    <property type="match status" value="1"/>
</dbReference>
<accession>A0A926JTF1</accession>
<evidence type="ECO:0000313" key="6">
    <source>
        <dbReference type="Proteomes" id="UP000653730"/>
    </source>
</evidence>
<evidence type="ECO:0000256" key="2">
    <source>
        <dbReference type="ARBA" id="ARBA00022801"/>
    </source>
</evidence>
<dbReference type="Pfam" id="PF02545">
    <property type="entry name" value="Maf"/>
    <property type="match status" value="1"/>
</dbReference>
<dbReference type="CDD" id="cd00555">
    <property type="entry name" value="Maf"/>
    <property type="match status" value="1"/>
</dbReference>
<dbReference type="Gene3D" id="3.90.950.10">
    <property type="match status" value="1"/>
</dbReference>
<dbReference type="RefSeq" id="WP_187966120.1">
    <property type="nucleotide sequence ID" value="NZ_JACVDC010000042.1"/>
</dbReference>
<dbReference type="PIRSF" id="PIRSF006305">
    <property type="entry name" value="Maf"/>
    <property type="match status" value="1"/>
</dbReference>
<dbReference type="HAMAP" id="MF_00528">
    <property type="entry name" value="Maf"/>
    <property type="match status" value="1"/>
</dbReference>
<evidence type="ECO:0000256" key="4">
    <source>
        <dbReference type="HAMAP-Rule" id="MF_00528"/>
    </source>
</evidence>
<dbReference type="GO" id="GO:0009117">
    <property type="term" value="P:nucleotide metabolic process"/>
    <property type="evidence" value="ECO:0007669"/>
    <property type="project" value="UniProtKB-KW"/>
</dbReference>
<comment type="similarity">
    <text evidence="4">Belongs to the Maf family. YhdE subfamily.</text>
</comment>